<evidence type="ECO:0008006" key="2">
    <source>
        <dbReference type="Google" id="ProtNLM"/>
    </source>
</evidence>
<protein>
    <recommendedName>
        <fullName evidence="2">SpoVT-AbrB domain-containing protein</fullName>
    </recommendedName>
</protein>
<dbReference type="InterPro" id="IPR037914">
    <property type="entry name" value="SpoVT-AbrB_sf"/>
</dbReference>
<reference evidence="1" key="1">
    <citation type="journal article" date="2014" name="Front. Microbiol.">
        <title>High frequency of phylogenetically diverse reductive dehalogenase-homologous genes in deep subseafloor sedimentary metagenomes.</title>
        <authorList>
            <person name="Kawai M."/>
            <person name="Futagami T."/>
            <person name="Toyoda A."/>
            <person name="Takaki Y."/>
            <person name="Nishi S."/>
            <person name="Hori S."/>
            <person name="Arai W."/>
            <person name="Tsubouchi T."/>
            <person name="Morono Y."/>
            <person name="Uchiyama I."/>
            <person name="Ito T."/>
            <person name="Fujiyama A."/>
            <person name="Inagaki F."/>
            <person name="Takami H."/>
        </authorList>
    </citation>
    <scope>NUCLEOTIDE SEQUENCE</scope>
    <source>
        <strain evidence="1">Expedition CK06-06</strain>
    </source>
</reference>
<sequence>MKTRERRAYLLGGTISGMGEDMGETRVDDKWRITVPPEVREGLRKGQTLQVEREGERIIIKSSVDIEKFERELKGCIRGSKIPPEKLKEIWGIRHAHD</sequence>
<gene>
    <name evidence="1" type="ORF">S06H3_07336</name>
</gene>
<dbReference type="EMBL" id="BARV01002962">
    <property type="protein sequence ID" value="GAH98053.1"/>
    <property type="molecule type" value="Genomic_DNA"/>
</dbReference>
<name>X1LVA8_9ZZZZ</name>
<dbReference type="SUPFAM" id="SSF89447">
    <property type="entry name" value="AbrB/MazE/MraZ-like"/>
    <property type="match status" value="1"/>
</dbReference>
<organism evidence="1">
    <name type="scientific">marine sediment metagenome</name>
    <dbReference type="NCBI Taxonomy" id="412755"/>
    <lineage>
        <taxon>unclassified sequences</taxon>
        <taxon>metagenomes</taxon>
        <taxon>ecological metagenomes</taxon>
    </lineage>
</organism>
<evidence type="ECO:0000313" key="1">
    <source>
        <dbReference type="EMBL" id="GAH98053.1"/>
    </source>
</evidence>
<proteinExistence type="predicted"/>
<accession>X1LVA8</accession>
<dbReference type="AlphaFoldDB" id="X1LVA8"/>
<comment type="caution">
    <text evidence="1">The sequence shown here is derived from an EMBL/GenBank/DDBJ whole genome shotgun (WGS) entry which is preliminary data.</text>
</comment>